<proteinExistence type="predicted"/>
<evidence type="ECO:0000313" key="3">
    <source>
        <dbReference type="Proteomes" id="UP000268162"/>
    </source>
</evidence>
<keyword evidence="3" id="KW-1185">Reference proteome</keyword>
<evidence type="ECO:0000313" key="2">
    <source>
        <dbReference type="EMBL" id="RKP38657.1"/>
    </source>
</evidence>
<name>A0A4P9ZYA5_9FUNG</name>
<dbReference type="AlphaFoldDB" id="A0A4P9ZYA5"/>
<dbReference type="EMBL" id="ML002343">
    <property type="protein sequence ID" value="RKP38657.1"/>
    <property type="molecule type" value="Genomic_DNA"/>
</dbReference>
<organism evidence="2 3">
    <name type="scientific">Dimargaris cristalligena</name>
    <dbReference type="NCBI Taxonomy" id="215637"/>
    <lineage>
        <taxon>Eukaryota</taxon>
        <taxon>Fungi</taxon>
        <taxon>Fungi incertae sedis</taxon>
        <taxon>Zoopagomycota</taxon>
        <taxon>Kickxellomycotina</taxon>
        <taxon>Dimargaritomycetes</taxon>
        <taxon>Dimargaritales</taxon>
        <taxon>Dimargaritaceae</taxon>
        <taxon>Dimargaris</taxon>
    </lineage>
</organism>
<dbReference type="Proteomes" id="UP000268162">
    <property type="component" value="Unassembled WGS sequence"/>
</dbReference>
<feature type="region of interest" description="Disordered" evidence="1">
    <location>
        <begin position="56"/>
        <end position="81"/>
    </location>
</feature>
<reference evidence="3" key="1">
    <citation type="journal article" date="2018" name="Nat. Microbiol.">
        <title>Leveraging single-cell genomics to expand the fungal tree of life.</title>
        <authorList>
            <person name="Ahrendt S.R."/>
            <person name="Quandt C.A."/>
            <person name="Ciobanu D."/>
            <person name="Clum A."/>
            <person name="Salamov A."/>
            <person name="Andreopoulos B."/>
            <person name="Cheng J.F."/>
            <person name="Woyke T."/>
            <person name="Pelin A."/>
            <person name="Henrissat B."/>
            <person name="Reynolds N.K."/>
            <person name="Benny G.L."/>
            <person name="Smith M.E."/>
            <person name="James T.Y."/>
            <person name="Grigoriev I.V."/>
        </authorList>
    </citation>
    <scope>NUCLEOTIDE SEQUENCE [LARGE SCALE GENOMIC DNA]</scope>
    <source>
        <strain evidence="3">RSA 468</strain>
    </source>
</reference>
<evidence type="ECO:0000256" key="1">
    <source>
        <dbReference type="SAM" id="MobiDB-lite"/>
    </source>
</evidence>
<protein>
    <submittedName>
        <fullName evidence="2">Uncharacterized protein</fullName>
    </submittedName>
</protein>
<gene>
    <name evidence="2" type="ORF">BJ085DRAFT_32569</name>
</gene>
<sequence length="209" mass="23215">MLVFSPLFGKLLFGGTFFLNYVGHGSSLPPRYFLSENRDTLGRLVSMDWDQDILSSGKPAWEGDPASRTAADGEESGDTSSLDNLFQKRVCLSIVDQGTTTSCQLTELHTIPAVFERLRKSGRVTQTDRSELWALVMQIRPSPDVVTYLHGLLSTLPWPQARYLLYQFIMGDGELPPAPAGRVAIRYNALAHLVLSSDSHLALDLDRPY</sequence>
<accession>A0A4P9ZYA5</accession>